<evidence type="ECO:0000256" key="2">
    <source>
        <dbReference type="SAM" id="SignalP"/>
    </source>
</evidence>
<dbReference type="EMBL" id="JACCEW010000004">
    <property type="protein sequence ID" value="NYT37817.1"/>
    <property type="molecule type" value="Genomic_DNA"/>
</dbReference>
<dbReference type="Gene3D" id="3.40.190.150">
    <property type="entry name" value="Bordetella uptake gene, domain 1"/>
    <property type="match status" value="1"/>
</dbReference>
<organism evidence="3 4">
    <name type="scientific">Allopusillimonas soli</name>
    <dbReference type="NCBI Taxonomy" id="659016"/>
    <lineage>
        <taxon>Bacteria</taxon>
        <taxon>Pseudomonadati</taxon>
        <taxon>Pseudomonadota</taxon>
        <taxon>Betaproteobacteria</taxon>
        <taxon>Burkholderiales</taxon>
        <taxon>Alcaligenaceae</taxon>
        <taxon>Allopusillimonas</taxon>
    </lineage>
</organism>
<dbReference type="RefSeq" id="WP_129969778.1">
    <property type="nucleotide sequence ID" value="NZ_JACCEW010000004.1"/>
</dbReference>
<dbReference type="PIRSF" id="PIRSF017082">
    <property type="entry name" value="YflP"/>
    <property type="match status" value="1"/>
</dbReference>
<dbReference type="PANTHER" id="PTHR42928">
    <property type="entry name" value="TRICARBOXYLATE-BINDING PROTEIN"/>
    <property type="match status" value="1"/>
</dbReference>
<evidence type="ECO:0000313" key="3">
    <source>
        <dbReference type="EMBL" id="NYT37817.1"/>
    </source>
</evidence>
<name>A0A853FCZ5_9BURK</name>
<sequence>MKNEARKTIGMGLTAAFAALAWLAPPSAQAAWPDDQPIRMIIPYAPGGATDILGRAISDKLGPQLGQTIVVENKPGAGSMIGSEYVVRAEPDGYTLVLGSISNVLNAYFYKKPLYNLLTDLKPVTQIVTVPNYLAVNKSLPAKNVKELIELAKKEPGKLSCAVSGVGSSPYLSCELFKTLADVNIITAPFKGGAPAIQSTLGGQTSMVFANEVFPYISSGQLRGLGVTTKDRSSYSPDLPAISETLPSYDVTAWYGIWAPIKTPDAIAERLSKEVNEVLKDPAVLQVLQKLGATPVQSSPQAFDRYVRAEMDRWGKLTRKMNVEPQ</sequence>
<dbReference type="InterPro" id="IPR042100">
    <property type="entry name" value="Bug_dom1"/>
</dbReference>
<evidence type="ECO:0000313" key="4">
    <source>
        <dbReference type="Proteomes" id="UP000580517"/>
    </source>
</evidence>
<dbReference type="Proteomes" id="UP000580517">
    <property type="component" value="Unassembled WGS sequence"/>
</dbReference>
<feature type="chain" id="PRO_5032635443" evidence="2">
    <location>
        <begin position="31"/>
        <end position="326"/>
    </location>
</feature>
<dbReference type="Pfam" id="PF03401">
    <property type="entry name" value="TctC"/>
    <property type="match status" value="1"/>
</dbReference>
<dbReference type="CDD" id="cd13578">
    <property type="entry name" value="PBP2_Bug27"/>
    <property type="match status" value="1"/>
</dbReference>
<comment type="caution">
    <text evidence="3">The sequence shown here is derived from an EMBL/GenBank/DDBJ whole genome shotgun (WGS) entry which is preliminary data.</text>
</comment>
<dbReference type="InterPro" id="IPR005064">
    <property type="entry name" value="BUG"/>
</dbReference>
<comment type="similarity">
    <text evidence="1">Belongs to the UPF0065 (bug) family.</text>
</comment>
<dbReference type="PANTHER" id="PTHR42928:SF5">
    <property type="entry name" value="BLR1237 PROTEIN"/>
    <property type="match status" value="1"/>
</dbReference>
<keyword evidence="2" id="KW-0732">Signal</keyword>
<dbReference type="AlphaFoldDB" id="A0A853FCZ5"/>
<reference evidence="3 4" key="1">
    <citation type="submission" date="2020-07" db="EMBL/GenBank/DDBJ databases">
        <title>Taxonomic revisions and descriptions of new bacterial species based on genomic comparisons in the high-G+C-content subgroup of the family Alcaligenaceae.</title>
        <authorList>
            <person name="Szabo A."/>
            <person name="Felfoldi T."/>
        </authorList>
    </citation>
    <scope>NUCLEOTIDE SEQUENCE [LARGE SCALE GENOMIC DNA]</scope>
    <source>
        <strain evidence="3 4">DSM 25264</strain>
    </source>
</reference>
<gene>
    <name evidence="3" type="ORF">H0A68_13105</name>
</gene>
<protein>
    <submittedName>
        <fullName evidence="3">Tripartite tricarboxylate transporter substrate binding protein</fullName>
    </submittedName>
</protein>
<proteinExistence type="inferred from homology"/>
<feature type="signal peptide" evidence="2">
    <location>
        <begin position="1"/>
        <end position="30"/>
    </location>
</feature>
<accession>A0A853FCZ5</accession>
<evidence type="ECO:0000256" key="1">
    <source>
        <dbReference type="ARBA" id="ARBA00006987"/>
    </source>
</evidence>
<dbReference type="OrthoDB" id="8678477at2"/>
<keyword evidence="4" id="KW-1185">Reference proteome</keyword>
<dbReference type="Gene3D" id="3.40.190.10">
    <property type="entry name" value="Periplasmic binding protein-like II"/>
    <property type="match status" value="1"/>
</dbReference>
<dbReference type="SUPFAM" id="SSF53850">
    <property type="entry name" value="Periplasmic binding protein-like II"/>
    <property type="match status" value="1"/>
</dbReference>